<evidence type="ECO:0000256" key="10">
    <source>
        <dbReference type="PIRSR" id="PIRSR006250-1"/>
    </source>
</evidence>
<dbReference type="NCBIfam" id="TIGR00078">
    <property type="entry name" value="nadC"/>
    <property type="match status" value="1"/>
</dbReference>
<dbReference type="InterPro" id="IPR022412">
    <property type="entry name" value="Quinolinate_PRibosylTrfase_N"/>
</dbReference>
<feature type="binding site" evidence="10">
    <location>
        <position position="157"/>
    </location>
    <ligand>
        <name>substrate</name>
    </ligand>
</feature>
<dbReference type="EC" id="2.4.2.19" evidence="4"/>
<feature type="binding site" evidence="10">
    <location>
        <position position="100"/>
    </location>
    <ligand>
        <name>substrate</name>
    </ligand>
</feature>
<dbReference type="AlphaFoldDB" id="A0A965GBG8"/>
<feature type="domain" description="Quinolinate phosphoribosyl transferase C-terminal" evidence="11">
    <location>
        <begin position="112"/>
        <end position="276"/>
    </location>
</feature>
<feature type="binding site" evidence="10">
    <location>
        <begin position="240"/>
        <end position="242"/>
    </location>
    <ligand>
        <name>substrate</name>
    </ligand>
</feature>
<dbReference type="GO" id="GO:0034213">
    <property type="term" value="P:quinolinate catabolic process"/>
    <property type="evidence" value="ECO:0007669"/>
    <property type="project" value="TreeGrafter"/>
</dbReference>
<feature type="binding site" evidence="10">
    <location>
        <position position="217"/>
    </location>
    <ligand>
        <name>substrate</name>
    </ligand>
</feature>
<protein>
    <recommendedName>
        <fullName evidence="4">nicotinate-nucleotide diphosphorylase (carboxylating)</fullName>
        <ecNumber evidence="4">2.4.2.19</ecNumber>
    </recommendedName>
    <alternativeName>
        <fullName evidence="8">Quinolinate phosphoribosyltransferase [decarboxylating]</fullName>
    </alternativeName>
</protein>
<evidence type="ECO:0000256" key="1">
    <source>
        <dbReference type="ARBA" id="ARBA00003237"/>
    </source>
</evidence>
<dbReference type="InterPro" id="IPR013785">
    <property type="entry name" value="Aldolase_TIM"/>
</dbReference>
<dbReference type="GO" id="GO:0009435">
    <property type="term" value="P:NAD+ biosynthetic process"/>
    <property type="evidence" value="ECO:0007669"/>
    <property type="project" value="InterPro"/>
</dbReference>
<evidence type="ECO:0000256" key="8">
    <source>
        <dbReference type="ARBA" id="ARBA00033102"/>
    </source>
</evidence>
<evidence type="ECO:0000256" key="9">
    <source>
        <dbReference type="PIRNR" id="PIRNR006250"/>
    </source>
</evidence>
<dbReference type="PIRSF" id="PIRSF006250">
    <property type="entry name" value="NadC_ModD"/>
    <property type="match status" value="1"/>
</dbReference>
<gene>
    <name evidence="13" type="primary">nadC</name>
    <name evidence="13" type="ORF">EBT44_00770</name>
</gene>
<dbReference type="Gene3D" id="3.90.1170.20">
    <property type="entry name" value="Quinolinate phosphoribosyl transferase, N-terminal domain"/>
    <property type="match status" value="1"/>
</dbReference>
<evidence type="ECO:0000256" key="5">
    <source>
        <dbReference type="ARBA" id="ARBA00022642"/>
    </source>
</evidence>
<comment type="pathway">
    <text evidence="2">Cofactor biosynthesis; NAD(+) biosynthesis; nicotinate D-ribonucleotide from quinolinate: step 1/1.</text>
</comment>
<dbReference type="Proteomes" id="UP000740727">
    <property type="component" value="Unassembled WGS sequence"/>
</dbReference>
<dbReference type="InterPro" id="IPR037128">
    <property type="entry name" value="Quinolinate_PRibosylTase_N_sf"/>
</dbReference>
<dbReference type="InterPro" id="IPR036068">
    <property type="entry name" value="Nicotinate_pribotase-like_C"/>
</dbReference>
<feature type="domain" description="Quinolinate phosphoribosyl transferase N-terminal" evidence="12">
    <location>
        <begin position="24"/>
        <end position="110"/>
    </location>
</feature>
<dbReference type="Pfam" id="PF02749">
    <property type="entry name" value="QRPTase_N"/>
    <property type="match status" value="1"/>
</dbReference>
<evidence type="ECO:0000313" key="13">
    <source>
        <dbReference type="EMBL" id="NBR93390.1"/>
    </source>
</evidence>
<feature type="binding site" evidence="10">
    <location>
        <begin position="133"/>
        <end position="135"/>
    </location>
    <ligand>
        <name>substrate</name>
    </ligand>
</feature>
<comment type="caution">
    <text evidence="13">The sequence shown here is derived from an EMBL/GenBank/DDBJ whole genome shotgun (WGS) entry which is preliminary data.</text>
</comment>
<feature type="binding site" evidence="10">
    <location>
        <begin position="261"/>
        <end position="263"/>
    </location>
    <ligand>
        <name>substrate</name>
    </ligand>
</feature>
<dbReference type="InterPro" id="IPR004393">
    <property type="entry name" value="NadC"/>
</dbReference>
<keyword evidence="7 9" id="KW-0808">Transferase</keyword>
<proteinExistence type="inferred from homology"/>
<dbReference type="GO" id="GO:0005737">
    <property type="term" value="C:cytoplasm"/>
    <property type="evidence" value="ECO:0007669"/>
    <property type="project" value="TreeGrafter"/>
</dbReference>
<evidence type="ECO:0000259" key="11">
    <source>
        <dbReference type="Pfam" id="PF01729"/>
    </source>
</evidence>
<accession>A0A965GBG8</accession>
<feature type="binding site" evidence="10">
    <location>
        <position position="196"/>
    </location>
    <ligand>
        <name>substrate</name>
    </ligand>
</feature>
<dbReference type="CDD" id="cd01572">
    <property type="entry name" value="QPRTase"/>
    <property type="match status" value="1"/>
</dbReference>
<dbReference type="InterPro" id="IPR027277">
    <property type="entry name" value="NadC/ModD"/>
</dbReference>
<keyword evidence="6 9" id="KW-0328">Glycosyltransferase</keyword>
<comment type="function">
    <text evidence="1">Involved in the catabolism of quinolinic acid (QA).</text>
</comment>
<dbReference type="Gene3D" id="3.20.20.70">
    <property type="entry name" value="Aldolase class I"/>
    <property type="match status" value="1"/>
</dbReference>
<dbReference type="SUPFAM" id="SSF54675">
    <property type="entry name" value="Nicotinate/Quinolinate PRTase N-terminal domain-like"/>
    <property type="match status" value="1"/>
</dbReference>
<dbReference type="PANTHER" id="PTHR32179">
    <property type="entry name" value="NICOTINATE-NUCLEOTIDE PYROPHOSPHORYLASE [CARBOXYLATING]"/>
    <property type="match status" value="1"/>
</dbReference>
<dbReference type="GO" id="GO:0004514">
    <property type="term" value="F:nicotinate-nucleotide diphosphorylase (carboxylating) activity"/>
    <property type="evidence" value="ECO:0007669"/>
    <property type="project" value="UniProtKB-EC"/>
</dbReference>
<reference evidence="13" key="1">
    <citation type="submission" date="2018-10" db="EMBL/GenBank/DDBJ databases">
        <title>Iterative Subtractive Binning of Freshwater Chronoseries Metagenomes Recovers Nearly Complete Genomes from over Four Hundred Novel Species.</title>
        <authorList>
            <person name="Rodriguez-R L.M."/>
            <person name="Tsementzi D."/>
            <person name="Luo C."/>
            <person name="Konstantinidis K.T."/>
        </authorList>
    </citation>
    <scope>NUCLEOTIDE SEQUENCE</scope>
    <source>
        <strain evidence="13">WB5_2A_028</strain>
    </source>
</reference>
<dbReference type="InterPro" id="IPR002638">
    <property type="entry name" value="Quinolinate_PRibosylTrfase_C"/>
</dbReference>
<evidence type="ECO:0000256" key="6">
    <source>
        <dbReference type="ARBA" id="ARBA00022676"/>
    </source>
</evidence>
<dbReference type="SUPFAM" id="SSF51690">
    <property type="entry name" value="Nicotinate/Quinolinate PRTase C-terminal domain-like"/>
    <property type="match status" value="1"/>
</dbReference>
<dbReference type="Pfam" id="PF01729">
    <property type="entry name" value="QRPTase_C"/>
    <property type="match status" value="1"/>
</dbReference>
<evidence type="ECO:0000256" key="2">
    <source>
        <dbReference type="ARBA" id="ARBA00004893"/>
    </source>
</evidence>
<name>A0A965GBG8_9PROT</name>
<evidence type="ECO:0000256" key="7">
    <source>
        <dbReference type="ARBA" id="ARBA00022679"/>
    </source>
</evidence>
<keyword evidence="5" id="KW-0662">Pyridine nucleotide biosynthesis</keyword>
<dbReference type="FunFam" id="3.20.20.70:FF:000030">
    <property type="entry name" value="Nicotinate-nucleotide pyrophosphorylase, carboxylating"/>
    <property type="match status" value="1"/>
</dbReference>
<evidence type="ECO:0000313" key="14">
    <source>
        <dbReference type="Proteomes" id="UP000740727"/>
    </source>
</evidence>
<feature type="binding site" evidence="10">
    <location>
        <position position="167"/>
    </location>
    <ligand>
        <name>substrate</name>
    </ligand>
</feature>
<dbReference type="PANTHER" id="PTHR32179:SF3">
    <property type="entry name" value="NICOTINATE-NUCLEOTIDE PYROPHOSPHORYLASE [CARBOXYLATING]"/>
    <property type="match status" value="1"/>
</dbReference>
<evidence type="ECO:0000259" key="12">
    <source>
        <dbReference type="Pfam" id="PF02749"/>
    </source>
</evidence>
<dbReference type="EMBL" id="RFXN01000004">
    <property type="protein sequence ID" value="NBR93390.1"/>
    <property type="molecule type" value="Genomic_DNA"/>
</dbReference>
<organism evidence="13 14">
    <name type="scientific">Candidatus Fonsibacter lacus</name>
    <dbReference type="NCBI Taxonomy" id="2576439"/>
    <lineage>
        <taxon>Bacteria</taxon>
        <taxon>Pseudomonadati</taxon>
        <taxon>Pseudomonadota</taxon>
        <taxon>Alphaproteobacteria</taxon>
        <taxon>Candidatus Pelagibacterales</taxon>
        <taxon>Candidatus Pelagibacterales incertae sedis</taxon>
        <taxon>Candidatus Fonsibacter</taxon>
    </lineage>
</organism>
<comment type="similarity">
    <text evidence="3 9">Belongs to the NadC/ModD family.</text>
</comment>
<sequence length="281" mass="29957">MIDRALLLSRVEAAIAEDYVGNVDVTTGPTIPLSQRCIAEFRTRKSGVISGIDIAIVVLDRVCKSGYEVISRISDGNHVGANVTVLKVAALTREILIAERTALNFLSKLSGISTSASNWVAAISGTDAKIRDTRKTTPGWRDLEKYAVLMGGGVNHRLNLAESALLKDNHIAAVGGIEPAVRAIKSQFPGIRIEVEIDRLDQLSEAISAGVDEVLLDNMTPEQCSEAVRLTAGRVKLEASGGITLESVRKYAETGVDYIAVGAITHSAPILDIGLDISEVN</sequence>
<evidence type="ECO:0000256" key="3">
    <source>
        <dbReference type="ARBA" id="ARBA00009400"/>
    </source>
</evidence>
<evidence type="ECO:0000256" key="4">
    <source>
        <dbReference type="ARBA" id="ARBA00011944"/>
    </source>
</evidence>